<organism evidence="9">
    <name type="scientific">Cydia pomonella</name>
    <name type="common">Codling moth</name>
    <dbReference type="NCBI Taxonomy" id="82600"/>
    <lineage>
        <taxon>Eukaryota</taxon>
        <taxon>Metazoa</taxon>
        <taxon>Ecdysozoa</taxon>
        <taxon>Arthropoda</taxon>
        <taxon>Hexapoda</taxon>
        <taxon>Insecta</taxon>
        <taxon>Pterygota</taxon>
        <taxon>Neoptera</taxon>
        <taxon>Endopterygota</taxon>
        <taxon>Lepidoptera</taxon>
        <taxon>Glossata</taxon>
        <taxon>Ditrysia</taxon>
        <taxon>Tortricoidea</taxon>
        <taxon>Tortricidae</taxon>
        <taxon>Olethreutinae</taxon>
        <taxon>Grapholitini</taxon>
        <taxon>Cydia</taxon>
    </lineage>
</organism>
<keyword evidence="5 8" id="KW-0472">Membrane</keyword>
<proteinExistence type="evidence at transcript level"/>
<feature type="transmembrane region" description="Helical" evidence="8">
    <location>
        <begin position="296"/>
        <end position="321"/>
    </location>
</feature>
<reference evidence="9" key="3">
    <citation type="journal article" date="2016" name="Sci. Rep.">
        <title>The chemosensory receptors of codling moth Cydia pomonella-expression in larvae and adults.</title>
        <authorList>
            <person name="Walker W.B.III."/>
            <person name="Gonzalez F."/>
            <person name="Garczynski S.F."/>
            <person name="Witzgall P."/>
        </authorList>
    </citation>
    <scope>NUCLEOTIDE SEQUENCE</scope>
</reference>
<dbReference type="EMBL" id="JN836723">
    <property type="protein sequence ID" value="AFC91763.2"/>
    <property type="molecule type" value="mRNA"/>
</dbReference>
<evidence type="ECO:0000256" key="8">
    <source>
        <dbReference type="SAM" id="Phobius"/>
    </source>
</evidence>
<evidence type="ECO:0000256" key="7">
    <source>
        <dbReference type="ARBA" id="ARBA00023180"/>
    </source>
</evidence>
<protein>
    <submittedName>
        <fullName evidence="9">Putative ionotropic receptor IR4</fullName>
    </submittedName>
</protein>
<accession>H9A5S3</accession>
<dbReference type="SUPFAM" id="SSF53850">
    <property type="entry name" value="Periplasmic binding protein-like II"/>
    <property type="match status" value="1"/>
</dbReference>
<dbReference type="PANTHER" id="PTHR42643">
    <property type="entry name" value="IONOTROPIC RECEPTOR 20A-RELATED"/>
    <property type="match status" value="1"/>
</dbReference>
<evidence type="ECO:0000256" key="3">
    <source>
        <dbReference type="ARBA" id="ARBA00022692"/>
    </source>
</evidence>
<keyword evidence="6 9" id="KW-0675">Receptor</keyword>
<dbReference type="InterPro" id="IPR052192">
    <property type="entry name" value="Insect_Ionotropic_Sensory_Rcpt"/>
</dbReference>
<sequence length="598" mass="67866">MIIPAVAAFFKYKIVSSIIIFTCGNEFEQIRLVRQLSLQGMRATVSCDPGILNEEHKTLQGVLYFNRPNDTLLDETSWEHFSMWYKWLIIGNEVPSRLNHTTRYDADITLLGLRQLGAIDAIDNSSVAYHESILFEDLYVHLRDGVSRHPWAVWTPAGFQPLYELERIRRRHDLKRYTMRIPTPVGHYDDSYEGTFADYVMDNSQPGRDSAIRCGYGTSSLILEWLQAKEVILQMEQWSTDAGNKSMFTRLAQGTSELSGGILRMQHKRLLKLDYVIPLWIFKVGFTYVAERESSSNMFVIPFTGTTWAACAVVTLVLAIAQRATAKQESEKEGAFVAVMATWLQQDASAVPEGASGRITFMALSICSMLVYAYYSSAIVSALMSAGSSGPTTLRALGDSRYRLASEDYEWIRAQMFDVYIPNWPEMEYLKRKKLQSMANFYLDWQAGMQLVKSGTTAYHAEYNHVYPLMSVLSDDQVCKLQYVDTVPPIMSWLVTTRRGQWTNLLRIGGDWLHETGLVKRMLSRWQLKPPPCRAALLAERVSYGDVAPLIILTVVGLLTSVAVLFVERAVAKWRAKKTDKSSSDKIQDEEIIDTVMS</sequence>
<dbReference type="PANTHER" id="PTHR42643:SF32">
    <property type="entry name" value="IONOTROPIC RECEPTOR 31A, ISOFORM C-RELATED"/>
    <property type="match status" value="1"/>
</dbReference>
<evidence type="ECO:0000313" key="9">
    <source>
        <dbReference type="EMBL" id="AFC91763.2"/>
    </source>
</evidence>
<keyword evidence="2" id="KW-1003">Cell membrane</keyword>
<keyword evidence="7" id="KW-0325">Glycoprotein</keyword>
<name>H9A5S3_CYDPO</name>
<comment type="subcellular location">
    <subcellularLocation>
        <location evidence="1">Cell membrane</location>
        <topology evidence="1">Multi-pass membrane protein</topology>
    </subcellularLocation>
</comment>
<evidence type="ECO:0000256" key="2">
    <source>
        <dbReference type="ARBA" id="ARBA00022475"/>
    </source>
</evidence>
<evidence type="ECO:0000256" key="6">
    <source>
        <dbReference type="ARBA" id="ARBA00023170"/>
    </source>
</evidence>
<reference evidence="9" key="1">
    <citation type="journal article" date="2012" name="PLoS ONE">
        <title>Putative Chemosensory Receptors of the Codling Moth, Cydia pomonella, Identified by Antennal Transcriptome Analysis.</title>
        <authorList>
            <person name="Bengtsson J.M."/>
            <person name="Trona F."/>
            <person name="Montagne N."/>
            <person name="Anfora G."/>
            <person name="Ignell R."/>
            <person name="Witzgall P."/>
            <person name="Jacquin-Joly E."/>
        </authorList>
    </citation>
    <scope>NUCLEOTIDE SEQUENCE</scope>
</reference>
<dbReference type="AlphaFoldDB" id="H9A5S3"/>
<dbReference type="GO" id="GO:0005886">
    <property type="term" value="C:plasma membrane"/>
    <property type="evidence" value="ECO:0007669"/>
    <property type="project" value="UniProtKB-SubCell"/>
</dbReference>
<evidence type="ECO:0000256" key="1">
    <source>
        <dbReference type="ARBA" id="ARBA00004651"/>
    </source>
</evidence>
<feature type="transmembrane region" description="Helical" evidence="8">
    <location>
        <begin position="361"/>
        <end position="384"/>
    </location>
</feature>
<evidence type="ECO:0000256" key="5">
    <source>
        <dbReference type="ARBA" id="ARBA00023136"/>
    </source>
</evidence>
<keyword evidence="4 8" id="KW-1133">Transmembrane helix</keyword>
<keyword evidence="3 8" id="KW-0812">Transmembrane</keyword>
<evidence type="ECO:0000256" key="4">
    <source>
        <dbReference type="ARBA" id="ARBA00022989"/>
    </source>
</evidence>
<feature type="transmembrane region" description="Helical" evidence="8">
    <location>
        <begin position="547"/>
        <end position="567"/>
    </location>
</feature>
<reference evidence="9" key="2">
    <citation type="submission" date="2015-09" db="EMBL/GenBank/DDBJ databases">
        <authorList>
            <person name="Jackson K.R."/>
            <person name="Lunt B.L."/>
            <person name="Fisher J.N.B."/>
            <person name="Gardner A.V."/>
            <person name="Bailey M.E."/>
            <person name="Deus L.M."/>
            <person name="Earl A.S."/>
            <person name="Gibby P.D."/>
            <person name="Hartmann K.A."/>
            <person name="Liu J.E."/>
            <person name="Manci A.M."/>
            <person name="Nielsen D.A."/>
            <person name="Solomon M.B."/>
            <person name="Breakwell D.P."/>
            <person name="Burnett S.H."/>
            <person name="Grose J.H."/>
        </authorList>
    </citation>
    <scope>NUCLEOTIDE SEQUENCE</scope>
</reference>